<gene>
    <name evidence="1" type="ORF">ATC1_13448</name>
</gene>
<sequence length="318" mass="37105">MKNHSLKIIVSITACLVFFLFLGSETGMAKERIDMVIPYNGVNIDLGIINCEKDDLDFSPEGWKDIKCYFWIRPDKDLTVDKEDIFRSVFGEIDYELFVSYLEPHDPASKTWMFVTTDAGVNYTVRIEKNDLDYSDTINKYGGIPIPAIYPNDYYSQTLSFYFTIPEAMNYQSLVFPGINLQISISENMEPNIPEIKREILDGVPDSIIIDDIQIELSNDWVVIPEGENYYKFNSLIKVKNLDMTQQKKFNIGKLYSFYHLRANSQFEMKDPDYNLAPLQEEERVLDFTIELVRKSDEIFLIDKSDSNKFYKIKFRVD</sequence>
<protein>
    <submittedName>
        <fullName evidence="1">Uncharacterized protein</fullName>
    </submittedName>
</protein>
<proteinExistence type="predicted"/>
<name>A0A0S7BV64_9CHLR</name>
<accession>A0A0S7BV64</accession>
<dbReference type="AlphaFoldDB" id="A0A0S7BV64"/>
<evidence type="ECO:0000313" key="2">
    <source>
        <dbReference type="Proteomes" id="UP000053370"/>
    </source>
</evidence>
<keyword evidence="2" id="KW-1185">Reference proteome</keyword>
<reference evidence="1" key="1">
    <citation type="journal article" date="2015" name="Genome Announc.">
        <title>Draft Genome Sequence of Anaerolineae Strain TC1, a Novel Isolate from a Methanogenic Wastewater Treatment System.</title>
        <authorList>
            <person name="Matsuura N."/>
            <person name="Tourlousse D.M."/>
            <person name="Sun L."/>
            <person name="Toyonaga M."/>
            <person name="Kuroda K."/>
            <person name="Ohashi A."/>
            <person name="Cruz R."/>
            <person name="Yamaguchi T."/>
            <person name="Sekiguchi Y."/>
        </authorList>
    </citation>
    <scope>NUCLEOTIDE SEQUENCE [LARGE SCALE GENOMIC DNA]</scope>
    <source>
        <strain evidence="1">TC1</strain>
    </source>
</reference>
<dbReference type="EMBL" id="DF968181">
    <property type="protein sequence ID" value="GAP40472.1"/>
    <property type="molecule type" value="Genomic_DNA"/>
</dbReference>
<organism evidence="1">
    <name type="scientific">Flexilinea flocculi</name>
    <dbReference type="NCBI Taxonomy" id="1678840"/>
    <lineage>
        <taxon>Bacteria</taxon>
        <taxon>Bacillati</taxon>
        <taxon>Chloroflexota</taxon>
        <taxon>Anaerolineae</taxon>
        <taxon>Anaerolineales</taxon>
        <taxon>Anaerolineaceae</taxon>
        <taxon>Flexilinea</taxon>
    </lineage>
</organism>
<dbReference type="Proteomes" id="UP000053370">
    <property type="component" value="Unassembled WGS sequence"/>
</dbReference>
<evidence type="ECO:0000313" key="1">
    <source>
        <dbReference type="EMBL" id="GAP40472.1"/>
    </source>
</evidence>
<dbReference type="RefSeq" id="WP_062279788.1">
    <property type="nucleotide sequence ID" value="NZ_DF968181.1"/>
</dbReference>